<evidence type="ECO:0000313" key="2">
    <source>
        <dbReference type="EMBL" id="OSY34452.1"/>
    </source>
</evidence>
<feature type="region of interest" description="Disordered" evidence="1">
    <location>
        <begin position="41"/>
        <end position="64"/>
    </location>
</feature>
<feature type="region of interest" description="Disordered" evidence="1">
    <location>
        <begin position="114"/>
        <end position="153"/>
    </location>
</feature>
<dbReference type="Proteomes" id="UP000194360">
    <property type="component" value="Unassembled WGS sequence"/>
</dbReference>
<evidence type="ECO:0000313" key="3">
    <source>
        <dbReference type="Proteomes" id="UP000194360"/>
    </source>
</evidence>
<feature type="compositionally biased region" description="Low complexity" evidence="1">
    <location>
        <begin position="120"/>
        <end position="153"/>
    </location>
</feature>
<dbReference type="RefSeq" id="WP_085916847.1">
    <property type="nucleotide sequence ID" value="NZ_AP018920.1"/>
</dbReference>
<dbReference type="AlphaFoldDB" id="A0A1Y2MH19"/>
<keyword evidence="3" id="KW-1185">Reference proteome</keyword>
<dbReference type="STRING" id="2074.BG845_06841"/>
<sequence>MGDKEMAHPWENVLREVGAVVDAETTRVLTAGEPAAGEMSRRWAHRWGSPPPDVVIDTSSPGARRGAAQSVGIYIARELERGRSLYCVVRDDFVRVRVGGFDGRALPPHCLEHLDPTPEPAAGTGAEPPATDVTGTPATRGAAERAAAGGTTA</sequence>
<accession>A0A1Y2MH19</accession>
<dbReference type="OrthoDB" id="3577168at2"/>
<organism evidence="2 3">
    <name type="scientific">Pseudonocardia autotrophica</name>
    <name type="common">Amycolata autotrophica</name>
    <name type="synonym">Nocardia autotrophica</name>
    <dbReference type="NCBI Taxonomy" id="2074"/>
    <lineage>
        <taxon>Bacteria</taxon>
        <taxon>Bacillati</taxon>
        <taxon>Actinomycetota</taxon>
        <taxon>Actinomycetes</taxon>
        <taxon>Pseudonocardiales</taxon>
        <taxon>Pseudonocardiaceae</taxon>
        <taxon>Pseudonocardia</taxon>
    </lineage>
</organism>
<dbReference type="EMBL" id="MIGB01000090">
    <property type="protein sequence ID" value="OSY34452.1"/>
    <property type="molecule type" value="Genomic_DNA"/>
</dbReference>
<protein>
    <submittedName>
        <fullName evidence="2">Uncharacterized protein</fullName>
    </submittedName>
</protein>
<reference evidence="2 3" key="1">
    <citation type="submission" date="2016-09" db="EMBL/GenBank/DDBJ databases">
        <title>Pseudonocardia autotrophica DSM535, a candidate organism with high potential of specific P450 cytochromes.</title>
        <authorList>
            <person name="Grumaz C."/>
            <person name="Vainshtein Y."/>
            <person name="Kirstahler P."/>
            <person name="Sohn K."/>
        </authorList>
    </citation>
    <scope>NUCLEOTIDE SEQUENCE [LARGE SCALE GENOMIC DNA]</scope>
    <source>
        <strain evidence="2 3">DSM 535</strain>
    </source>
</reference>
<name>A0A1Y2MH19_PSEAH</name>
<gene>
    <name evidence="2" type="ORF">BG845_06841</name>
</gene>
<proteinExistence type="predicted"/>
<evidence type="ECO:0000256" key="1">
    <source>
        <dbReference type="SAM" id="MobiDB-lite"/>
    </source>
</evidence>
<comment type="caution">
    <text evidence="2">The sequence shown here is derived from an EMBL/GenBank/DDBJ whole genome shotgun (WGS) entry which is preliminary data.</text>
</comment>